<keyword evidence="3 7" id="KW-0479">Metal-binding</keyword>
<comment type="subunit">
    <text evidence="7">Homodimer.</text>
</comment>
<dbReference type="InterPro" id="IPR029035">
    <property type="entry name" value="DHS-like_NAD/FAD-binding_dom"/>
</dbReference>
<accession>A0ABS2PWG0</accession>
<comment type="cofactor">
    <cofactor evidence="7">
        <name>thiamine diphosphate</name>
        <dbReference type="ChEBI" id="CHEBI:58937"/>
    </cofactor>
    <text evidence="7">Binds 1 thiamine pyrophosphate per subunit.</text>
</comment>
<feature type="domain" description="Menaquinone biosynthesis protein MenD middle" evidence="10">
    <location>
        <begin position="221"/>
        <end position="404"/>
    </location>
</feature>
<dbReference type="Proteomes" id="UP000808914">
    <property type="component" value="Unassembled WGS sequence"/>
</dbReference>
<keyword evidence="6 7" id="KW-0464">Manganese</keyword>
<feature type="domain" description="Thiamine pyrophosphate enzyme N-terminal TPP-binding" evidence="9">
    <location>
        <begin position="12"/>
        <end position="123"/>
    </location>
</feature>
<organism evidence="11 12">
    <name type="scientific">Scopulibacillus daqui</name>
    <dbReference type="NCBI Taxonomy" id="1469162"/>
    <lineage>
        <taxon>Bacteria</taxon>
        <taxon>Bacillati</taxon>
        <taxon>Bacillota</taxon>
        <taxon>Bacilli</taxon>
        <taxon>Bacillales</taxon>
        <taxon>Sporolactobacillaceae</taxon>
        <taxon>Scopulibacillus</taxon>
    </lineage>
</organism>
<dbReference type="SUPFAM" id="SSF52467">
    <property type="entry name" value="DHS-like NAD/FAD-binding domain"/>
    <property type="match status" value="1"/>
</dbReference>
<dbReference type="EC" id="2.2.1.9" evidence="7"/>
<evidence type="ECO:0000256" key="6">
    <source>
        <dbReference type="ARBA" id="ARBA00023211"/>
    </source>
</evidence>
<evidence type="ECO:0000256" key="2">
    <source>
        <dbReference type="ARBA" id="ARBA00022679"/>
    </source>
</evidence>
<dbReference type="NCBIfam" id="TIGR00173">
    <property type="entry name" value="menD"/>
    <property type="match status" value="1"/>
</dbReference>
<dbReference type="SUPFAM" id="SSF52518">
    <property type="entry name" value="Thiamin diphosphate-binding fold (THDP-binding)"/>
    <property type="match status" value="2"/>
</dbReference>
<dbReference type="PIRSF" id="PIRSF004983">
    <property type="entry name" value="MenD"/>
    <property type="match status" value="1"/>
</dbReference>
<dbReference type="CDD" id="cd02009">
    <property type="entry name" value="TPP_SHCHC_synthase"/>
    <property type="match status" value="1"/>
</dbReference>
<dbReference type="Pfam" id="PF02775">
    <property type="entry name" value="TPP_enzyme_C"/>
    <property type="match status" value="1"/>
</dbReference>
<keyword evidence="2 7" id="KW-0808">Transferase</keyword>
<evidence type="ECO:0000259" key="10">
    <source>
        <dbReference type="Pfam" id="PF16582"/>
    </source>
</evidence>
<evidence type="ECO:0000256" key="3">
    <source>
        <dbReference type="ARBA" id="ARBA00022723"/>
    </source>
</evidence>
<evidence type="ECO:0000313" key="12">
    <source>
        <dbReference type="Proteomes" id="UP000808914"/>
    </source>
</evidence>
<dbReference type="Gene3D" id="3.40.50.1220">
    <property type="entry name" value="TPP-binding domain"/>
    <property type="match status" value="1"/>
</dbReference>
<comment type="similarity">
    <text evidence="7">Belongs to the TPP enzyme family. MenD subfamily.</text>
</comment>
<reference evidence="11 12" key="1">
    <citation type="submission" date="2021-01" db="EMBL/GenBank/DDBJ databases">
        <title>Genomic Encyclopedia of Type Strains, Phase IV (KMG-IV): sequencing the most valuable type-strain genomes for metagenomic binning, comparative biology and taxonomic classification.</title>
        <authorList>
            <person name="Goeker M."/>
        </authorList>
    </citation>
    <scope>NUCLEOTIDE SEQUENCE [LARGE SCALE GENOMIC DNA]</scope>
    <source>
        <strain evidence="11 12">DSM 28236</strain>
    </source>
</reference>
<dbReference type="PANTHER" id="PTHR42916">
    <property type="entry name" value="2-SUCCINYL-5-ENOLPYRUVYL-6-HYDROXY-3-CYCLOHEXENE-1-CARBOXYLATE SYNTHASE"/>
    <property type="match status" value="1"/>
</dbReference>
<dbReference type="Pfam" id="PF02776">
    <property type="entry name" value="TPP_enzyme_N"/>
    <property type="match status" value="1"/>
</dbReference>
<dbReference type="PANTHER" id="PTHR42916:SF1">
    <property type="entry name" value="PROTEIN PHYLLO, CHLOROPLASTIC"/>
    <property type="match status" value="1"/>
</dbReference>
<dbReference type="CDD" id="cd07037">
    <property type="entry name" value="TPP_PYR_MenD"/>
    <property type="match status" value="1"/>
</dbReference>
<protein>
    <recommendedName>
        <fullName evidence="7">2-succinyl-5-enolpyruvyl-6-hydroxy-3-cyclohexene-1-carboxylate synthase</fullName>
        <shortName evidence="7">SEPHCHC synthase</shortName>
        <ecNumber evidence="7">2.2.1.9</ecNumber>
    </recommendedName>
    <alternativeName>
        <fullName evidence="7">Menaquinone biosynthesis protein MenD</fullName>
    </alternativeName>
</protein>
<evidence type="ECO:0000256" key="4">
    <source>
        <dbReference type="ARBA" id="ARBA00022842"/>
    </source>
</evidence>
<dbReference type="InterPro" id="IPR004433">
    <property type="entry name" value="MenaQ_synth_MenD"/>
</dbReference>
<gene>
    <name evidence="7" type="primary">menD</name>
    <name evidence="11" type="ORF">JOD45_000096</name>
</gene>
<dbReference type="InterPro" id="IPR011766">
    <property type="entry name" value="TPP_enzyme_TPP-bd"/>
</dbReference>
<comment type="catalytic activity">
    <reaction evidence="7">
        <text>isochorismate + 2-oxoglutarate + H(+) = 5-enolpyruvoyl-6-hydroxy-2-succinyl-cyclohex-3-ene-1-carboxylate + CO2</text>
        <dbReference type="Rhea" id="RHEA:25593"/>
        <dbReference type="ChEBI" id="CHEBI:15378"/>
        <dbReference type="ChEBI" id="CHEBI:16526"/>
        <dbReference type="ChEBI" id="CHEBI:16810"/>
        <dbReference type="ChEBI" id="CHEBI:29780"/>
        <dbReference type="ChEBI" id="CHEBI:58818"/>
        <dbReference type="EC" id="2.2.1.9"/>
    </reaction>
</comment>
<keyword evidence="4 7" id="KW-0460">Magnesium</keyword>
<comment type="pathway">
    <text evidence="7">Quinol/quinone metabolism; menaquinone biosynthesis.</text>
</comment>
<evidence type="ECO:0000259" key="8">
    <source>
        <dbReference type="Pfam" id="PF02775"/>
    </source>
</evidence>
<comment type="caution">
    <text evidence="11">The sequence shown here is derived from an EMBL/GenBank/DDBJ whole genome shotgun (WGS) entry which is preliminary data.</text>
</comment>
<dbReference type="EMBL" id="JAFBER010000001">
    <property type="protein sequence ID" value="MBM7643905.1"/>
    <property type="molecule type" value="Genomic_DNA"/>
</dbReference>
<feature type="domain" description="Thiamine pyrophosphate enzyme TPP-binding" evidence="8">
    <location>
        <begin position="420"/>
        <end position="554"/>
    </location>
</feature>
<evidence type="ECO:0000256" key="1">
    <source>
        <dbReference type="ARBA" id="ARBA00022428"/>
    </source>
</evidence>
<dbReference type="Gene3D" id="3.40.50.970">
    <property type="match status" value="2"/>
</dbReference>
<comment type="pathway">
    <text evidence="7">Quinol/quinone metabolism; 1,4-dihydroxy-2-naphthoate biosynthesis; 1,4-dihydroxy-2-naphthoate from chorismate: step 2/7.</text>
</comment>
<comment type="cofactor">
    <cofactor evidence="7">
        <name>Mg(2+)</name>
        <dbReference type="ChEBI" id="CHEBI:18420"/>
    </cofactor>
    <cofactor evidence="7">
        <name>Mn(2+)</name>
        <dbReference type="ChEBI" id="CHEBI:29035"/>
    </cofactor>
</comment>
<evidence type="ECO:0000256" key="5">
    <source>
        <dbReference type="ARBA" id="ARBA00023052"/>
    </source>
</evidence>
<dbReference type="InterPro" id="IPR032264">
    <property type="entry name" value="MenD_middle"/>
</dbReference>
<dbReference type="InterPro" id="IPR029061">
    <property type="entry name" value="THDP-binding"/>
</dbReference>
<evidence type="ECO:0000259" key="9">
    <source>
        <dbReference type="Pfam" id="PF02776"/>
    </source>
</evidence>
<dbReference type="GO" id="GO:0070204">
    <property type="term" value="F:2-succinyl-5-enolpyruvyl-6-hydroxy-3-cyclohexene-1-carboxylic-acid synthase activity"/>
    <property type="evidence" value="ECO:0007669"/>
    <property type="project" value="UniProtKB-EC"/>
</dbReference>
<dbReference type="HAMAP" id="MF_01659">
    <property type="entry name" value="MenD"/>
    <property type="match status" value="1"/>
</dbReference>
<keyword evidence="5 7" id="KW-0786">Thiamine pyrophosphate</keyword>
<keyword evidence="12" id="KW-1185">Reference proteome</keyword>
<name>A0ABS2PWG0_9BACL</name>
<proteinExistence type="inferred from homology"/>
<comment type="function">
    <text evidence="7">Catalyzes the thiamine diphosphate-dependent decarboxylation of 2-oxoglutarate and the subsequent addition of the resulting succinic semialdehyde-thiamine pyrophosphate anion to isochorismate to yield 2-succinyl-5-enolpyruvyl-6-hydroxy-3-cyclohexene-1-carboxylate (SEPHCHC).</text>
</comment>
<keyword evidence="1 7" id="KW-0474">Menaquinone biosynthesis</keyword>
<dbReference type="Pfam" id="PF16582">
    <property type="entry name" value="TPP_enzyme_M_2"/>
    <property type="match status" value="1"/>
</dbReference>
<evidence type="ECO:0000256" key="7">
    <source>
        <dbReference type="HAMAP-Rule" id="MF_01659"/>
    </source>
</evidence>
<evidence type="ECO:0000313" key="11">
    <source>
        <dbReference type="EMBL" id="MBM7643905.1"/>
    </source>
</evidence>
<dbReference type="InterPro" id="IPR012001">
    <property type="entry name" value="Thiamin_PyroP_enz_TPP-bd_dom"/>
</dbReference>
<dbReference type="RefSeq" id="WP_205001841.1">
    <property type="nucleotide sequence ID" value="NZ_JAFBER010000001.1"/>
</dbReference>
<sequence>MSHQEQLTRFCAAFVDELNRAGVKHVVVSPGSRSTPLAILLNSHPSIKVWMNIDERSAAFFALGMSKAGEPAALLCTSGTAAANYYPAITEAKLSRVPLIVLTTDRPHELRDVGAPQAIDQIKLYGDHVKWFQEMPLPSDNEEMLRYARVSARRAVMTAQVQPSGPVHLNFPFREPLIPDLTIERLWDSGLIREGHFLRTPGSYQLDDNQIEALLNIIQSRRKGLIVVGPQADDRLAENIVSLSERLGYPVLADPLSQLRSGSHSKENIIDCYDAFLRDSTIIKRLQPEVVIRFGAMPVAKSFLIYLKTMQPEYYMVVDESPEWREPTHLATDMVYAEPKRLCDALLDKITAFREENSWLCLWRNINQAAKQEVLDFIDKAHWFEGQAVSELLASIKEKDAAVFVGNSMPVRDLDTFLLNQPQKIMTMANRGANGIDGVVSTALGASTAAENLFLIIGDLSLYHDMNGLLAGKLHQLNATIIVMNNNGGGIFSFLPQAKEANDFEQLFGTPTDLDFELVAKLYNMSYQKADSWPAFRKACKDALLTKGLKMIEVQTDRADNTEKHQQLWERMTAAVRNMMNKADQDD</sequence>